<evidence type="ECO:0000256" key="1">
    <source>
        <dbReference type="ARBA" id="ARBA00008270"/>
    </source>
</evidence>
<dbReference type="InterPro" id="IPR003719">
    <property type="entry name" value="Phenazine_PhzF-like"/>
</dbReference>
<keyword evidence="4" id="KW-1185">Reference proteome</keyword>
<evidence type="ECO:0000313" key="4">
    <source>
        <dbReference type="Proteomes" id="UP001501725"/>
    </source>
</evidence>
<name>A0ABP8GK52_9BACT</name>
<dbReference type="PIRSF" id="PIRSF016184">
    <property type="entry name" value="PhzC_PhzF"/>
    <property type="match status" value="1"/>
</dbReference>
<protein>
    <submittedName>
        <fullName evidence="3">PhzF family phenazine biosynthesis protein</fullName>
    </submittedName>
</protein>
<dbReference type="NCBIfam" id="TIGR00654">
    <property type="entry name" value="PhzF_family"/>
    <property type="match status" value="1"/>
</dbReference>
<dbReference type="Pfam" id="PF02567">
    <property type="entry name" value="PhzC-PhzF"/>
    <property type="match status" value="1"/>
</dbReference>
<dbReference type="PANTHER" id="PTHR13774">
    <property type="entry name" value="PHENAZINE BIOSYNTHESIS PROTEIN"/>
    <property type="match status" value="1"/>
</dbReference>
<evidence type="ECO:0000256" key="2">
    <source>
        <dbReference type="ARBA" id="ARBA00023235"/>
    </source>
</evidence>
<dbReference type="RefSeq" id="WP_345254602.1">
    <property type="nucleotide sequence ID" value="NZ_BAABGY010000006.1"/>
</dbReference>
<comment type="caution">
    <text evidence="3">The sequence shown here is derived from an EMBL/GenBank/DDBJ whole genome shotgun (WGS) entry which is preliminary data.</text>
</comment>
<organism evidence="3 4">
    <name type="scientific">Flaviaesturariibacter amylovorans</name>
    <dbReference type="NCBI Taxonomy" id="1084520"/>
    <lineage>
        <taxon>Bacteria</taxon>
        <taxon>Pseudomonadati</taxon>
        <taxon>Bacteroidota</taxon>
        <taxon>Chitinophagia</taxon>
        <taxon>Chitinophagales</taxon>
        <taxon>Chitinophagaceae</taxon>
        <taxon>Flaviaestuariibacter</taxon>
    </lineage>
</organism>
<comment type="similarity">
    <text evidence="1">Belongs to the PhzF family.</text>
</comment>
<sequence length="269" mass="29764">MKLPLYQVDAFAESVFKGNPAAVLPLTEWLDTELMQQIAMENNLSETVFFVKNEDATGGLEASYHIRWFTPEYEIDLCGHATLASAYVIKNFLEPHVHEIHFTTEKVGPLKASAHDGQYTLDFPARMPEPCDVPKGLLESLGISTAVEVLRSRDYFVVLPDEDAVRNVEPDYTIMKDLDTIGVIVTAKGRDTDTVSRCFYPGAGIPEDPVTGSAHCNIVPYWAQKLSATKLHCRQLSPRGGDLWCSLEGGRVLMTGKCALFMTGEIHLG</sequence>
<dbReference type="SUPFAM" id="SSF54506">
    <property type="entry name" value="Diaminopimelate epimerase-like"/>
    <property type="match status" value="1"/>
</dbReference>
<proteinExistence type="inferred from homology"/>
<dbReference type="PANTHER" id="PTHR13774:SF17">
    <property type="entry name" value="PHENAZINE BIOSYNTHESIS-LIKE DOMAIN-CONTAINING PROTEIN"/>
    <property type="match status" value="1"/>
</dbReference>
<dbReference type="EMBL" id="BAABGY010000006">
    <property type="protein sequence ID" value="GAA4325837.1"/>
    <property type="molecule type" value="Genomic_DNA"/>
</dbReference>
<evidence type="ECO:0000313" key="3">
    <source>
        <dbReference type="EMBL" id="GAA4325837.1"/>
    </source>
</evidence>
<dbReference type="Proteomes" id="UP001501725">
    <property type="component" value="Unassembled WGS sequence"/>
</dbReference>
<accession>A0ABP8GK52</accession>
<reference evidence="4" key="1">
    <citation type="journal article" date="2019" name="Int. J. Syst. Evol. Microbiol.">
        <title>The Global Catalogue of Microorganisms (GCM) 10K type strain sequencing project: providing services to taxonomists for standard genome sequencing and annotation.</title>
        <authorList>
            <consortium name="The Broad Institute Genomics Platform"/>
            <consortium name="The Broad Institute Genome Sequencing Center for Infectious Disease"/>
            <person name="Wu L."/>
            <person name="Ma J."/>
        </authorList>
    </citation>
    <scope>NUCLEOTIDE SEQUENCE [LARGE SCALE GENOMIC DNA]</scope>
    <source>
        <strain evidence="4">JCM 17919</strain>
    </source>
</reference>
<dbReference type="Gene3D" id="3.10.310.10">
    <property type="entry name" value="Diaminopimelate Epimerase, Chain A, domain 1"/>
    <property type="match status" value="2"/>
</dbReference>
<gene>
    <name evidence="3" type="ORF">GCM10023184_14060</name>
</gene>
<keyword evidence="2" id="KW-0413">Isomerase</keyword>